<dbReference type="STRING" id="1193713.GCA_001636315_04156"/>
<evidence type="ECO:0000313" key="1">
    <source>
        <dbReference type="EMBL" id="AZU61309.1"/>
    </source>
</evidence>
<dbReference type="EMBL" id="CP022572">
    <property type="protein sequence ID" value="AZU61309.1"/>
    <property type="molecule type" value="Genomic_DNA"/>
</dbReference>
<name>A0A3Q9QR98_9BACI</name>
<dbReference type="Proteomes" id="UP000282892">
    <property type="component" value="Chromosome"/>
</dbReference>
<evidence type="ECO:0000313" key="2">
    <source>
        <dbReference type="Proteomes" id="UP000282892"/>
    </source>
</evidence>
<keyword evidence="2" id="KW-1185">Reference proteome</keyword>
<accession>A0A3Q9QR98</accession>
<dbReference type="Pfam" id="PF10612">
    <property type="entry name" value="Spore-coat_CotZ"/>
    <property type="match status" value="1"/>
</dbReference>
<proteinExistence type="predicted"/>
<organism evidence="1 2">
    <name type="scientific">Neobacillus mesonae</name>
    <dbReference type="NCBI Taxonomy" id="1193713"/>
    <lineage>
        <taxon>Bacteria</taxon>
        <taxon>Bacillati</taxon>
        <taxon>Bacillota</taxon>
        <taxon>Bacilli</taxon>
        <taxon>Bacillales</taxon>
        <taxon>Bacillaceae</taxon>
        <taxon>Neobacillus</taxon>
    </lineage>
</organism>
<reference evidence="1 2" key="1">
    <citation type="submission" date="2017-07" db="EMBL/GenBank/DDBJ databases">
        <title>The complete genome sequence of Bacillus mesonae strain H20-5, an efficient strain improving plant abiotic stress resistance.</title>
        <authorList>
            <person name="Kim S.Y."/>
            <person name="Song H."/>
            <person name="Sang M.K."/>
            <person name="Weon H.-Y."/>
            <person name="Song J."/>
        </authorList>
    </citation>
    <scope>NUCLEOTIDE SEQUENCE [LARGE SCALE GENOMIC DNA]</scope>
    <source>
        <strain evidence="1 2">H20-5</strain>
    </source>
</reference>
<evidence type="ECO:0008006" key="3">
    <source>
        <dbReference type="Google" id="ProtNLM"/>
    </source>
</evidence>
<dbReference type="OrthoDB" id="1655185at2"/>
<dbReference type="AlphaFoldDB" id="A0A3Q9QR98"/>
<protein>
    <recommendedName>
        <fullName evidence="3">Spore coat protein</fullName>
    </recommendedName>
</protein>
<gene>
    <name evidence="1" type="ORF">CHR53_08575</name>
</gene>
<sequence length="141" mass="16160">MDRHSESCFCIELNQLLEEQEKLSFKDFRFVCDMLGYDTIPLIISNQKCPLEAFGRTVNGKFFVTSVFRLEKLDTKHCCATLSLLEPVDIDGCPIEFLCDEIYSLNKTDQCIIVDLSCFCKIEPLSPKLVNRPLPIIEPKC</sequence>
<dbReference type="InterPro" id="IPR019593">
    <property type="entry name" value="Spore_coat_protein_Z/Y"/>
</dbReference>
<dbReference type="RefSeq" id="WP_127486199.1">
    <property type="nucleotide sequence ID" value="NZ_CP022572.1"/>
</dbReference>
<dbReference type="KEGG" id="nmk:CHR53_08575"/>